<protein>
    <submittedName>
        <fullName evidence="12">Beta-1,3-galactosyl-O-glycosyl-glycoprotein beta-1,6-N-acetylglucosaminyltransferase 3-like</fullName>
    </submittedName>
</protein>
<comment type="pathway">
    <text evidence="2">Protein modification; protein glycosylation.</text>
</comment>
<proteinExistence type="inferred from homology"/>
<accession>A0A6P7TEQ5</accession>
<evidence type="ECO:0000256" key="7">
    <source>
        <dbReference type="ARBA" id="ARBA00022989"/>
    </source>
</evidence>
<keyword evidence="8" id="KW-0472">Membrane</keyword>
<comment type="similarity">
    <text evidence="10">Belongs to the glycosyltransferase 14 family.</text>
</comment>
<keyword evidence="4" id="KW-0808">Transferase</keyword>
<dbReference type="Proteomes" id="UP000515154">
    <property type="component" value="Linkage group LG20"/>
</dbReference>
<keyword evidence="3" id="KW-0328">Glycosyltransferase</keyword>
<dbReference type="RefSeq" id="XP_036367575.1">
    <property type="nucleotide sequence ID" value="XM_036511682.1"/>
</dbReference>
<dbReference type="AlphaFoldDB" id="A0A6P7TEQ5"/>
<evidence type="ECO:0000256" key="5">
    <source>
        <dbReference type="ARBA" id="ARBA00022692"/>
    </source>
</evidence>
<sequence>MKKTKIFILVLLTYSAITLMLWDKWNTTKFCTTNMDTRSKLQNHKVRRYGSHIESTTHILEFNNKSLECAPHRKKKVNCKLLFRGDPDYINEVNLMKEDKNMDSTCSLKELVKNCTKFRQSHGYFSKPVTPMELDYPIAFAIKIHTAPNQFERLLRAIYLPHNVYCIHVDAKADNNTFELIKSISTCLPNVVLAENRINVVYATFRHLQAEVECMKACTKSNVKWKYYINLTGQEFPLKTNLELVEILKVFNGTNDIESYKHPKHLDWRVKYKIKINEKSSSQTKESKIPLKYQIQLYKGSAYGMFSREFIEFILEDDVVKTIFNWMNDTYSPEENIWATLNSLEFSPGGSSGIEIRHDKYSHASKAVIWSWDPFKCFGKLIRSVCIFSVGDLPWLNSRPEIVANKFYEDTDSIVLDCLEESLRNRTLIQNVDQLNWYYYRNLPHVSYNAKLKANEKTKEFLQSKKKKWLLKQEQLLKPVTKKQTIKIEKKLAMNISKS</sequence>
<dbReference type="GO" id="GO:0008375">
    <property type="term" value="F:acetylglucosaminyltransferase activity"/>
    <property type="evidence" value="ECO:0007669"/>
    <property type="project" value="TreeGrafter"/>
</dbReference>
<dbReference type="InterPro" id="IPR003406">
    <property type="entry name" value="Glyco_trans_14"/>
</dbReference>
<evidence type="ECO:0000256" key="9">
    <source>
        <dbReference type="ARBA" id="ARBA00023180"/>
    </source>
</evidence>
<evidence type="ECO:0000256" key="8">
    <source>
        <dbReference type="ARBA" id="ARBA00023136"/>
    </source>
</evidence>
<evidence type="ECO:0000256" key="3">
    <source>
        <dbReference type="ARBA" id="ARBA00022676"/>
    </source>
</evidence>
<evidence type="ECO:0000313" key="12">
    <source>
        <dbReference type="RefSeq" id="XP_036367575.1"/>
    </source>
</evidence>
<keyword evidence="5" id="KW-0812">Transmembrane</keyword>
<keyword evidence="9" id="KW-0325">Glycoprotein</keyword>
<dbReference type="PANTHER" id="PTHR19297:SF191">
    <property type="entry name" value="PROTEIN XYLOSYLTRANSFERASE"/>
    <property type="match status" value="1"/>
</dbReference>
<organism evidence="11 12">
    <name type="scientific">Octopus sinensis</name>
    <name type="common">East Asian common octopus</name>
    <dbReference type="NCBI Taxonomy" id="2607531"/>
    <lineage>
        <taxon>Eukaryota</taxon>
        <taxon>Metazoa</taxon>
        <taxon>Spiralia</taxon>
        <taxon>Lophotrochozoa</taxon>
        <taxon>Mollusca</taxon>
        <taxon>Cephalopoda</taxon>
        <taxon>Coleoidea</taxon>
        <taxon>Octopodiformes</taxon>
        <taxon>Octopoda</taxon>
        <taxon>Incirrata</taxon>
        <taxon>Octopodidae</taxon>
        <taxon>Octopus</taxon>
    </lineage>
</organism>
<gene>
    <name evidence="12" type="primary">LOC115222617</name>
</gene>
<evidence type="ECO:0000313" key="11">
    <source>
        <dbReference type="Proteomes" id="UP000515154"/>
    </source>
</evidence>
<evidence type="ECO:0000256" key="6">
    <source>
        <dbReference type="ARBA" id="ARBA00022968"/>
    </source>
</evidence>
<evidence type="ECO:0000256" key="1">
    <source>
        <dbReference type="ARBA" id="ARBA00004606"/>
    </source>
</evidence>
<keyword evidence="6" id="KW-0735">Signal-anchor</keyword>
<keyword evidence="7" id="KW-1133">Transmembrane helix</keyword>
<name>A0A6P7TEQ5_9MOLL</name>
<evidence type="ECO:0000256" key="4">
    <source>
        <dbReference type="ARBA" id="ARBA00022679"/>
    </source>
</evidence>
<reference evidence="12" key="1">
    <citation type="submission" date="2025-08" db="UniProtKB">
        <authorList>
            <consortium name="RefSeq"/>
        </authorList>
    </citation>
    <scope>IDENTIFICATION</scope>
</reference>
<dbReference type="PANTHER" id="PTHR19297">
    <property type="entry name" value="GLYCOSYLTRANSFERASE 14 FAMILY MEMBER"/>
    <property type="match status" value="1"/>
</dbReference>
<dbReference type="GO" id="GO:0016020">
    <property type="term" value="C:membrane"/>
    <property type="evidence" value="ECO:0007669"/>
    <property type="project" value="UniProtKB-SubCell"/>
</dbReference>
<evidence type="ECO:0000256" key="2">
    <source>
        <dbReference type="ARBA" id="ARBA00004922"/>
    </source>
</evidence>
<dbReference type="Pfam" id="PF02485">
    <property type="entry name" value="Branch"/>
    <property type="match status" value="1"/>
</dbReference>
<evidence type="ECO:0000256" key="10">
    <source>
        <dbReference type="ARBA" id="ARBA00038150"/>
    </source>
</evidence>
<keyword evidence="11" id="KW-1185">Reference proteome</keyword>
<comment type="subcellular location">
    <subcellularLocation>
        <location evidence="1">Membrane</location>
        <topology evidence="1">Single-pass type II membrane protein</topology>
    </subcellularLocation>
</comment>
<dbReference type="KEGG" id="osn:115222617"/>